<name>A0A921IJV9_9FIRM</name>
<keyword evidence="1" id="KW-0812">Transmembrane</keyword>
<dbReference type="AlphaFoldDB" id="A0A921IJV9"/>
<gene>
    <name evidence="2" type="ORF">K8V20_05660</name>
</gene>
<keyword evidence="1" id="KW-0472">Membrane</keyword>
<evidence type="ECO:0000256" key="1">
    <source>
        <dbReference type="SAM" id="Phobius"/>
    </source>
</evidence>
<comment type="caution">
    <text evidence="2">The sequence shown here is derived from an EMBL/GenBank/DDBJ whole genome shotgun (WGS) entry which is preliminary data.</text>
</comment>
<dbReference type="Proteomes" id="UP000782880">
    <property type="component" value="Unassembled WGS sequence"/>
</dbReference>
<evidence type="ECO:0000313" key="3">
    <source>
        <dbReference type="Proteomes" id="UP000782880"/>
    </source>
</evidence>
<keyword evidence="1" id="KW-1133">Transmembrane helix</keyword>
<dbReference type="EMBL" id="DYVE01000147">
    <property type="protein sequence ID" value="HJG28114.1"/>
    <property type="molecule type" value="Genomic_DNA"/>
</dbReference>
<organism evidence="2 3">
    <name type="scientific">Subdoligranulum variabile</name>
    <dbReference type="NCBI Taxonomy" id="214851"/>
    <lineage>
        <taxon>Bacteria</taxon>
        <taxon>Bacillati</taxon>
        <taxon>Bacillota</taxon>
        <taxon>Clostridia</taxon>
        <taxon>Eubacteriales</taxon>
        <taxon>Oscillospiraceae</taxon>
        <taxon>Subdoligranulum</taxon>
    </lineage>
</organism>
<proteinExistence type="predicted"/>
<feature type="transmembrane region" description="Helical" evidence="1">
    <location>
        <begin position="21"/>
        <end position="41"/>
    </location>
</feature>
<feature type="non-terminal residue" evidence="2">
    <location>
        <position position="72"/>
    </location>
</feature>
<sequence length="72" mass="8107">MNLKENWKKLHGSKKTFRNGMYATVLAVVVLVAVILLNLVVRAFPTKYTELDISTSGLFTLSETSKNLLHEL</sequence>
<accession>A0A921IJV9</accession>
<protein>
    <submittedName>
        <fullName evidence="2">ABC transporter</fullName>
    </submittedName>
</protein>
<reference evidence="2" key="1">
    <citation type="journal article" date="2021" name="PeerJ">
        <title>Extensive microbial diversity within the chicken gut microbiome revealed by metagenomics and culture.</title>
        <authorList>
            <person name="Gilroy R."/>
            <person name="Ravi A."/>
            <person name="Getino M."/>
            <person name="Pursley I."/>
            <person name="Horton D.L."/>
            <person name="Alikhan N.F."/>
            <person name="Baker D."/>
            <person name="Gharbi K."/>
            <person name="Hall N."/>
            <person name="Watson M."/>
            <person name="Adriaenssens E.M."/>
            <person name="Foster-Nyarko E."/>
            <person name="Jarju S."/>
            <person name="Secka A."/>
            <person name="Antonio M."/>
            <person name="Oren A."/>
            <person name="Chaudhuri R.R."/>
            <person name="La Ragione R."/>
            <person name="Hildebrand F."/>
            <person name="Pallen M.J."/>
        </authorList>
    </citation>
    <scope>NUCLEOTIDE SEQUENCE</scope>
    <source>
        <strain evidence="2">ChiBcec21-2208</strain>
    </source>
</reference>
<evidence type="ECO:0000313" key="2">
    <source>
        <dbReference type="EMBL" id="HJG28114.1"/>
    </source>
</evidence>
<reference evidence="2" key="2">
    <citation type="submission" date="2021-09" db="EMBL/GenBank/DDBJ databases">
        <authorList>
            <person name="Gilroy R."/>
        </authorList>
    </citation>
    <scope>NUCLEOTIDE SEQUENCE</scope>
    <source>
        <strain evidence="2">ChiBcec21-2208</strain>
    </source>
</reference>